<feature type="compositionally biased region" description="Polar residues" evidence="1">
    <location>
        <begin position="29"/>
        <end position="52"/>
    </location>
</feature>
<feature type="region of interest" description="Disordered" evidence="1">
    <location>
        <begin position="29"/>
        <end position="60"/>
    </location>
</feature>
<protein>
    <submittedName>
        <fullName evidence="2">Uncharacterized protein</fullName>
    </submittedName>
</protein>
<dbReference type="RefSeq" id="XP_007417956.1">
    <property type="nucleotide sequence ID" value="XM_007417894.1"/>
</dbReference>
<accession>F4S987</accession>
<evidence type="ECO:0000313" key="2">
    <source>
        <dbReference type="EMBL" id="EGF98776.1"/>
    </source>
</evidence>
<keyword evidence="3" id="KW-1185">Reference proteome</keyword>
<dbReference type="InParanoid" id="F4S987"/>
<proteinExistence type="predicted"/>
<reference evidence="3" key="1">
    <citation type="journal article" date="2011" name="Proc. Natl. Acad. Sci. U.S.A.">
        <title>Obligate biotrophy features unraveled by the genomic analysis of rust fungi.</title>
        <authorList>
            <person name="Duplessis S."/>
            <person name="Cuomo C.A."/>
            <person name="Lin Y.-C."/>
            <person name="Aerts A."/>
            <person name="Tisserant E."/>
            <person name="Veneault-Fourrey C."/>
            <person name="Joly D.L."/>
            <person name="Hacquard S."/>
            <person name="Amselem J."/>
            <person name="Cantarel B.L."/>
            <person name="Chiu R."/>
            <person name="Coutinho P.M."/>
            <person name="Feau N."/>
            <person name="Field M."/>
            <person name="Frey P."/>
            <person name="Gelhaye E."/>
            <person name="Goldberg J."/>
            <person name="Grabherr M.G."/>
            <person name="Kodira C.D."/>
            <person name="Kohler A."/>
            <person name="Kuees U."/>
            <person name="Lindquist E.A."/>
            <person name="Lucas S.M."/>
            <person name="Mago R."/>
            <person name="Mauceli E."/>
            <person name="Morin E."/>
            <person name="Murat C."/>
            <person name="Pangilinan J.L."/>
            <person name="Park R."/>
            <person name="Pearson M."/>
            <person name="Quesneville H."/>
            <person name="Rouhier N."/>
            <person name="Sakthikumar S."/>
            <person name="Salamov A.A."/>
            <person name="Schmutz J."/>
            <person name="Selles B."/>
            <person name="Shapiro H."/>
            <person name="Tanguay P."/>
            <person name="Tuskan G.A."/>
            <person name="Henrissat B."/>
            <person name="Van de Peer Y."/>
            <person name="Rouze P."/>
            <person name="Ellis J.G."/>
            <person name="Dodds P.N."/>
            <person name="Schein J.E."/>
            <person name="Zhong S."/>
            <person name="Hamelin R.C."/>
            <person name="Grigoriev I.V."/>
            <person name="Szabo L.J."/>
            <person name="Martin F."/>
        </authorList>
    </citation>
    <scope>NUCLEOTIDE SEQUENCE [LARGE SCALE GENOMIC DNA]</scope>
    <source>
        <strain evidence="3">98AG31 / pathotype 3-4-7</strain>
    </source>
</reference>
<name>F4S987_MELLP</name>
<organism evidence="3">
    <name type="scientific">Melampsora larici-populina (strain 98AG31 / pathotype 3-4-7)</name>
    <name type="common">Poplar leaf rust fungus</name>
    <dbReference type="NCBI Taxonomy" id="747676"/>
    <lineage>
        <taxon>Eukaryota</taxon>
        <taxon>Fungi</taxon>
        <taxon>Dikarya</taxon>
        <taxon>Basidiomycota</taxon>
        <taxon>Pucciniomycotina</taxon>
        <taxon>Pucciniomycetes</taxon>
        <taxon>Pucciniales</taxon>
        <taxon>Melampsoraceae</taxon>
        <taxon>Melampsora</taxon>
    </lineage>
</organism>
<dbReference type="Proteomes" id="UP000001072">
    <property type="component" value="Unassembled WGS sequence"/>
</dbReference>
<feature type="compositionally biased region" description="Polar residues" evidence="1">
    <location>
        <begin position="86"/>
        <end position="115"/>
    </location>
</feature>
<dbReference type="VEuPathDB" id="FungiDB:MELLADRAFT_113248"/>
<dbReference type="EMBL" id="GL883169">
    <property type="protein sequence ID" value="EGF98776.1"/>
    <property type="molecule type" value="Genomic_DNA"/>
</dbReference>
<dbReference type="GeneID" id="18924929"/>
<feature type="region of interest" description="Disordered" evidence="1">
    <location>
        <begin position="84"/>
        <end position="121"/>
    </location>
</feature>
<sequence>MDSAREILFPAPSTPLTVAPLSTEISPTSPIFPDTPNQSVPKSPTLSTTSTIVGRKSGSGADRVAGMIRRKLSFSVLRPLHGNHSVDWTTSASPPSKPGISTSRSCSSTGPIKSQNDTRRRLGIARSVTGPLTRFFHLDSGNDDNGDGWDFTCCGESPVMTEQQGSGWLGTLDFEDPATPRATPKTFTPITEALSTSPEAVGVLGSPWCPNPNWEQAWDEAAASLPPPLTSCGWSPASGEASLTSPSSSQTFREIGLAPLASSLASPETISSIYSPSPPKPFGVLEAGSTPSLEISIDTISTPIMKDLDNAKIVPQIRHQMTFYSHRSV</sequence>
<dbReference type="OrthoDB" id="2514563at2759"/>
<evidence type="ECO:0000313" key="3">
    <source>
        <dbReference type="Proteomes" id="UP000001072"/>
    </source>
</evidence>
<dbReference type="KEGG" id="mlr:MELLADRAFT_113248"/>
<evidence type="ECO:0000256" key="1">
    <source>
        <dbReference type="SAM" id="MobiDB-lite"/>
    </source>
</evidence>
<dbReference type="AlphaFoldDB" id="F4S987"/>
<dbReference type="HOGENOM" id="CLU_858101_0_0_1"/>
<gene>
    <name evidence="2" type="ORF">MELLADRAFT_113248</name>
</gene>